<evidence type="ECO:0000313" key="2">
    <source>
        <dbReference type="Proteomes" id="UP000650224"/>
    </source>
</evidence>
<keyword evidence="2" id="KW-1185">Reference proteome</keyword>
<dbReference type="EMBL" id="JACSPR010000004">
    <property type="protein sequence ID" value="MBD8030100.1"/>
    <property type="molecule type" value="Genomic_DNA"/>
</dbReference>
<organism evidence="1 2">
    <name type="scientific">Corynebacterium gallinarum</name>
    <dbReference type="NCBI Taxonomy" id="2762214"/>
    <lineage>
        <taxon>Bacteria</taxon>
        <taxon>Bacillati</taxon>
        <taxon>Actinomycetota</taxon>
        <taxon>Actinomycetes</taxon>
        <taxon>Mycobacteriales</taxon>
        <taxon>Corynebacteriaceae</taxon>
        <taxon>Corynebacterium</taxon>
    </lineage>
</organism>
<sequence>MDLSLLKDSLSDFATLGKNLGPALQTIPTLLTGIISFFQNFGDLAETTGDNAGNLSS</sequence>
<dbReference type="Proteomes" id="UP000650224">
    <property type="component" value="Unassembled WGS sequence"/>
</dbReference>
<gene>
    <name evidence="1" type="ORF">H9627_07165</name>
</gene>
<dbReference type="RefSeq" id="WP_191733326.1">
    <property type="nucleotide sequence ID" value="NZ_JACSPR010000004.1"/>
</dbReference>
<name>A0A8I0HJ82_9CORY</name>
<comment type="caution">
    <text evidence="1">The sequence shown here is derived from an EMBL/GenBank/DDBJ whole genome shotgun (WGS) entry which is preliminary data.</text>
</comment>
<reference evidence="1 2" key="1">
    <citation type="submission" date="2020-08" db="EMBL/GenBank/DDBJ databases">
        <title>A Genomic Blueprint of the Chicken Gut Microbiome.</title>
        <authorList>
            <person name="Gilroy R."/>
            <person name="Ravi A."/>
            <person name="Getino M."/>
            <person name="Pursley I."/>
            <person name="Horton D.L."/>
            <person name="Alikhan N.-F."/>
            <person name="Baker D."/>
            <person name="Gharbi K."/>
            <person name="Hall N."/>
            <person name="Watson M."/>
            <person name="Adriaenssens E.M."/>
            <person name="Foster-Nyarko E."/>
            <person name="Jarju S."/>
            <person name="Secka A."/>
            <person name="Antonio M."/>
            <person name="Oren A."/>
            <person name="Chaudhuri R."/>
            <person name="La Ragione R.M."/>
            <person name="Hildebrand F."/>
            <person name="Pallen M.J."/>
        </authorList>
    </citation>
    <scope>NUCLEOTIDE SEQUENCE [LARGE SCALE GENOMIC DNA]</scope>
    <source>
        <strain evidence="1 2">Sa1YVA5</strain>
    </source>
</reference>
<proteinExistence type="predicted"/>
<accession>A0A8I0HJ82</accession>
<dbReference type="AlphaFoldDB" id="A0A8I0HJ82"/>
<protein>
    <submittedName>
        <fullName evidence="1">Uncharacterized protein</fullName>
    </submittedName>
</protein>
<evidence type="ECO:0000313" key="1">
    <source>
        <dbReference type="EMBL" id="MBD8030100.1"/>
    </source>
</evidence>